<dbReference type="Gene3D" id="3.30.450.20">
    <property type="entry name" value="PAS domain"/>
    <property type="match status" value="1"/>
</dbReference>
<keyword evidence="12 17" id="KW-1133">Transmembrane helix</keyword>
<dbReference type="InterPro" id="IPR001789">
    <property type="entry name" value="Sig_transdc_resp-reg_receiver"/>
</dbReference>
<dbReference type="SUPFAM" id="SSF52172">
    <property type="entry name" value="CheY-like"/>
    <property type="match status" value="1"/>
</dbReference>
<feature type="modified residue" description="4-aspartylphosphate" evidence="16">
    <location>
        <position position="753"/>
    </location>
</feature>
<evidence type="ECO:0000256" key="14">
    <source>
        <dbReference type="ARBA" id="ARBA00023136"/>
    </source>
</evidence>
<feature type="domain" description="Histidine kinase" evidence="18">
    <location>
        <begin position="455"/>
        <end position="678"/>
    </location>
</feature>
<dbReference type="PROSITE" id="PS50109">
    <property type="entry name" value="HIS_KIN"/>
    <property type="match status" value="1"/>
</dbReference>
<dbReference type="SUPFAM" id="SSF158472">
    <property type="entry name" value="HAMP domain-like"/>
    <property type="match status" value="1"/>
</dbReference>
<dbReference type="Gene3D" id="1.10.287.130">
    <property type="match status" value="1"/>
</dbReference>
<evidence type="ECO:0000256" key="3">
    <source>
        <dbReference type="ARBA" id="ARBA00006402"/>
    </source>
</evidence>
<keyword evidence="13" id="KW-0902">Two-component regulatory system</keyword>
<dbReference type="InterPro" id="IPR003661">
    <property type="entry name" value="HisK_dim/P_dom"/>
</dbReference>
<evidence type="ECO:0000259" key="20">
    <source>
        <dbReference type="PROSITE" id="PS50885"/>
    </source>
</evidence>
<accession>A0A6M0RDF6</accession>
<evidence type="ECO:0000256" key="17">
    <source>
        <dbReference type="SAM" id="Phobius"/>
    </source>
</evidence>
<keyword evidence="22" id="KW-1185">Reference proteome</keyword>
<proteinExistence type="inferred from homology"/>
<name>A0A6M0RDF6_9CYAN</name>
<dbReference type="CDD" id="cd00082">
    <property type="entry name" value="HisKA"/>
    <property type="match status" value="1"/>
</dbReference>
<dbReference type="Proteomes" id="UP000481033">
    <property type="component" value="Unassembled WGS sequence"/>
</dbReference>
<evidence type="ECO:0000256" key="4">
    <source>
        <dbReference type="ARBA" id="ARBA00012438"/>
    </source>
</evidence>
<protein>
    <recommendedName>
        <fullName evidence="15">Circadian input-output histidine kinase CikA</fullName>
        <ecNumber evidence="4">2.7.13.3</ecNumber>
    </recommendedName>
</protein>
<dbReference type="Pfam" id="PF00072">
    <property type="entry name" value="Response_reg"/>
    <property type="match status" value="1"/>
</dbReference>
<keyword evidence="14 17" id="KW-0472">Membrane</keyword>
<dbReference type="Gene3D" id="3.40.50.2300">
    <property type="match status" value="1"/>
</dbReference>
<feature type="domain" description="Response regulatory" evidence="19">
    <location>
        <begin position="704"/>
        <end position="820"/>
    </location>
</feature>
<dbReference type="InterPro" id="IPR036890">
    <property type="entry name" value="HATPase_C_sf"/>
</dbReference>
<keyword evidence="5" id="KW-1003">Cell membrane</keyword>
<dbReference type="EC" id="2.7.13.3" evidence="4"/>
<dbReference type="SMART" id="SM00388">
    <property type="entry name" value="HisKA"/>
    <property type="match status" value="1"/>
</dbReference>
<comment type="caution">
    <text evidence="21">The sequence shown here is derived from an EMBL/GenBank/DDBJ whole genome shotgun (WGS) entry which is preliminary data.</text>
</comment>
<dbReference type="CDD" id="cd06225">
    <property type="entry name" value="HAMP"/>
    <property type="match status" value="1"/>
</dbReference>
<keyword evidence="6 16" id="KW-0597">Phosphoprotein</keyword>
<keyword evidence="8 17" id="KW-0812">Transmembrane</keyword>
<dbReference type="Pfam" id="PF00512">
    <property type="entry name" value="HisKA"/>
    <property type="match status" value="1"/>
</dbReference>
<evidence type="ECO:0000256" key="6">
    <source>
        <dbReference type="ARBA" id="ARBA00022553"/>
    </source>
</evidence>
<dbReference type="AlphaFoldDB" id="A0A6M0RDF6"/>
<dbReference type="InterPro" id="IPR003660">
    <property type="entry name" value="HAMP_dom"/>
</dbReference>
<evidence type="ECO:0000256" key="13">
    <source>
        <dbReference type="ARBA" id="ARBA00023012"/>
    </source>
</evidence>
<dbReference type="Gene3D" id="6.10.340.10">
    <property type="match status" value="1"/>
</dbReference>
<dbReference type="FunFam" id="3.30.565.10:FF:000010">
    <property type="entry name" value="Sensor histidine kinase RcsC"/>
    <property type="match status" value="1"/>
</dbReference>
<evidence type="ECO:0000259" key="19">
    <source>
        <dbReference type="PROSITE" id="PS50110"/>
    </source>
</evidence>
<evidence type="ECO:0000256" key="10">
    <source>
        <dbReference type="ARBA" id="ARBA00022777"/>
    </source>
</evidence>
<evidence type="ECO:0000313" key="22">
    <source>
        <dbReference type="Proteomes" id="UP000481033"/>
    </source>
</evidence>
<keyword evidence="9" id="KW-0547">Nucleotide-binding</keyword>
<reference evidence="21 22" key="1">
    <citation type="journal article" date="2020" name="Microb. Ecol.">
        <title>Ecogenomics of the Marine Benthic Filamentous Cyanobacterium Adonisia.</title>
        <authorList>
            <person name="Walter J.M."/>
            <person name="Coutinho F.H."/>
            <person name="Leomil L."/>
            <person name="Hargreaves P.I."/>
            <person name="Campeao M.E."/>
            <person name="Vieira V.V."/>
            <person name="Silva B.S."/>
            <person name="Fistarol G.O."/>
            <person name="Salomon P.S."/>
            <person name="Sawabe T."/>
            <person name="Mino S."/>
            <person name="Hosokawa M."/>
            <person name="Miyashita H."/>
            <person name="Maruyama F."/>
            <person name="van Verk M.C."/>
            <person name="Dutilh B.E."/>
            <person name="Thompson C.C."/>
            <person name="Thompson F.L."/>
        </authorList>
    </citation>
    <scope>NUCLEOTIDE SEQUENCE [LARGE SCALE GENOMIC DNA]</scope>
    <source>
        <strain evidence="21 22">CCMR0081</strain>
    </source>
</reference>
<dbReference type="PROSITE" id="PS50110">
    <property type="entry name" value="RESPONSE_REGULATORY"/>
    <property type="match status" value="1"/>
</dbReference>
<dbReference type="InterPro" id="IPR004358">
    <property type="entry name" value="Sig_transdc_His_kin-like_C"/>
</dbReference>
<evidence type="ECO:0000313" key="21">
    <source>
        <dbReference type="EMBL" id="NEZ54255.1"/>
    </source>
</evidence>
<comment type="similarity">
    <text evidence="3">In the N-terminal section; belongs to the phytochrome family.</text>
</comment>
<dbReference type="Pfam" id="PF02743">
    <property type="entry name" value="dCache_1"/>
    <property type="match status" value="1"/>
</dbReference>
<dbReference type="InterPro" id="IPR003594">
    <property type="entry name" value="HATPase_dom"/>
</dbReference>
<evidence type="ECO:0000256" key="11">
    <source>
        <dbReference type="ARBA" id="ARBA00022840"/>
    </source>
</evidence>
<dbReference type="InterPro" id="IPR011006">
    <property type="entry name" value="CheY-like_superfamily"/>
</dbReference>
<evidence type="ECO:0000256" key="7">
    <source>
        <dbReference type="ARBA" id="ARBA00022679"/>
    </source>
</evidence>
<dbReference type="InterPro" id="IPR005467">
    <property type="entry name" value="His_kinase_dom"/>
</dbReference>
<evidence type="ECO:0000259" key="18">
    <source>
        <dbReference type="PROSITE" id="PS50109"/>
    </source>
</evidence>
<evidence type="ECO:0000256" key="8">
    <source>
        <dbReference type="ARBA" id="ARBA00022692"/>
    </source>
</evidence>
<dbReference type="FunFam" id="1.10.287.130:FF:000004">
    <property type="entry name" value="Ethylene receptor 1"/>
    <property type="match status" value="1"/>
</dbReference>
<keyword evidence="11" id="KW-0067">ATP-binding</keyword>
<dbReference type="Pfam" id="PF00672">
    <property type="entry name" value="HAMP"/>
    <property type="match status" value="1"/>
</dbReference>
<dbReference type="InterPro" id="IPR033479">
    <property type="entry name" value="dCache_1"/>
</dbReference>
<dbReference type="CDD" id="cd12913">
    <property type="entry name" value="PDC1_MCP_like"/>
    <property type="match status" value="1"/>
</dbReference>
<dbReference type="SMART" id="SM00304">
    <property type="entry name" value="HAMP"/>
    <property type="match status" value="1"/>
</dbReference>
<dbReference type="EMBL" id="QXHD01000003">
    <property type="protein sequence ID" value="NEZ54255.1"/>
    <property type="molecule type" value="Genomic_DNA"/>
</dbReference>
<sequence>MAMDRKHSQMPHGTPLSLVLVVPFVLQIFSAVGLVGYLSFRNSQKAVNSLVLRLSNEISGRVDQHLDSYLSRPHELGAITVDELQTGVLDIKNFELTGRNLWQRAQTYPDINFIGYYLESGEGVGAGRWLAGQGVTIVEHSLADGKDYTYGTDAQGNRTDVLDATEYYAPEDQWYLDAVNAGQPTWSSIYNAEGFEDYVAASASFPLYDTEGQLFGALSIDLLLSDISNFLKKLDISPNGKAFLMERDGLLIGNSSEAKTYNVVDGEPQRLSALESSDSIIRATAQYLEAEFNGFENIQNGQQLEFRTDGSRQFVQVSPWQDDYGLDWLVVVAIPESDFMAAINANTRNTVMLCVAALVIATLLGFLTSRWISAPIQRLNLASQAIATGDLDQSLQVRGIRELQGLSSAFNQMAEQLQDAFEMLETRVAERTAQLAEAKDLADMANHAKSEFLANMSHELRTPLNGILGYAQILQLQKNRPDKDRKSIRTISQCAGHLLTLINDVLDISKIEAQKLELNPSPFHFPSFVQGVVEICRIRADQKNLPLIFEPLDTLPPGIVADEKRLRQVLLNLLGNAVKFTDAGRVTLKVEAQADPQNPLLTQLHFAVEDTGVGIATDNFEKIFAPFEQTDNTKYVIEGTGLGLAISQQIIQLMDSHIQVKSTLGEGSVFEFDVVCPLAEDWLQSNLEQPGLGELTGYDGKGRKILVVDDRWENRSVIVNLLEPLGFEVLEAQDGQDGITKAKSFLPDLVITDLLMPNLDGYGLLKQLHNLKEFQSVPIIASSAHLSGGDLEASIETGFSGFLSKPIQAQELINQLQQLLRLEWQYDLKPVEAVSPNLGVEMVVPSSDILMPLYEAAEKGYIADIQAEVAHLKQLGSDYAPFVDQLLKLADDFDDEGIVQLVKPHINF</sequence>
<dbReference type="CDD" id="cd16922">
    <property type="entry name" value="HATPase_EvgS-ArcB-TorS-like"/>
    <property type="match status" value="1"/>
</dbReference>
<evidence type="ECO:0000256" key="2">
    <source>
        <dbReference type="ARBA" id="ARBA00004651"/>
    </source>
</evidence>
<evidence type="ECO:0000256" key="9">
    <source>
        <dbReference type="ARBA" id="ARBA00022741"/>
    </source>
</evidence>
<dbReference type="PANTHER" id="PTHR45339">
    <property type="entry name" value="HYBRID SIGNAL TRANSDUCTION HISTIDINE KINASE J"/>
    <property type="match status" value="1"/>
</dbReference>
<dbReference type="SUPFAM" id="SSF47384">
    <property type="entry name" value="Homodimeric domain of signal transducing histidine kinase"/>
    <property type="match status" value="1"/>
</dbReference>
<evidence type="ECO:0000256" key="15">
    <source>
        <dbReference type="ARBA" id="ARBA00074306"/>
    </source>
</evidence>
<keyword evidence="10" id="KW-0418">Kinase</keyword>
<dbReference type="SUPFAM" id="SSF55874">
    <property type="entry name" value="ATPase domain of HSP90 chaperone/DNA topoisomerase II/histidine kinase"/>
    <property type="match status" value="1"/>
</dbReference>
<organism evidence="21 22">
    <name type="scientific">Adonisia turfae CCMR0081</name>
    <dbReference type="NCBI Taxonomy" id="2292702"/>
    <lineage>
        <taxon>Bacteria</taxon>
        <taxon>Bacillati</taxon>
        <taxon>Cyanobacteriota</taxon>
        <taxon>Adonisia</taxon>
        <taxon>Adonisia turfae</taxon>
    </lineage>
</organism>
<evidence type="ECO:0000256" key="5">
    <source>
        <dbReference type="ARBA" id="ARBA00022475"/>
    </source>
</evidence>
<feature type="transmembrane region" description="Helical" evidence="17">
    <location>
        <begin position="350"/>
        <end position="372"/>
    </location>
</feature>
<evidence type="ECO:0000256" key="1">
    <source>
        <dbReference type="ARBA" id="ARBA00000085"/>
    </source>
</evidence>
<keyword evidence="7" id="KW-0808">Transferase</keyword>
<feature type="transmembrane region" description="Helical" evidence="17">
    <location>
        <begin position="20"/>
        <end position="40"/>
    </location>
</feature>
<dbReference type="Pfam" id="PF02518">
    <property type="entry name" value="HATPase_c"/>
    <property type="match status" value="1"/>
</dbReference>
<feature type="domain" description="HAMP" evidence="20">
    <location>
        <begin position="370"/>
        <end position="422"/>
    </location>
</feature>
<dbReference type="PANTHER" id="PTHR45339:SF1">
    <property type="entry name" value="HYBRID SIGNAL TRANSDUCTION HISTIDINE KINASE J"/>
    <property type="match status" value="1"/>
</dbReference>
<dbReference type="CDD" id="cd17546">
    <property type="entry name" value="REC_hyHK_CKI1_RcsC-like"/>
    <property type="match status" value="1"/>
</dbReference>
<dbReference type="PRINTS" id="PR00344">
    <property type="entry name" value="BCTRLSENSOR"/>
</dbReference>
<dbReference type="GO" id="GO:0000155">
    <property type="term" value="F:phosphorelay sensor kinase activity"/>
    <property type="evidence" value="ECO:0007669"/>
    <property type="project" value="InterPro"/>
</dbReference>
<comment type="subcellular location">
    <subcellularLocation>
        <location evidence="2">Cell membrane</location>
        <topology evidence="2">Multi-pass membrane protein</topology>
    </subcellularLocation>
</comment>
<dbReference type="GO" id="GO:0005524">
    <property type="term" value="F:ATP binding"/>
    <property type="evidence" value="ECO:0007669"/>
    <property type="project" value="UniProtKB-KW"/>
</dbReference>
<dbReference type="GO" id="GO:0005886">
    <property type="term" value="C:plasma membrane"/>
    <property type="evidence" value="ECO:0007669"/>
    <property type="project" value="UniProtKB-SubCell"/>
</dbReference>
<dbReference type="InterPro" id="IPR036097">
    <property type="entry name" value="HisK_dim/P_sf"/>
</dbReference>
<dbReference type="SMART" id="SM00448">
    <property type="entry name" value="REC"/>
    <property type="match status" value="1"/>
</dbReference>
<dbReference type="PROSITE" id="PS50885">
    <property type="entry name" value="HAMP"/>
    <property type="match status" value="1"/>
</dbReference>
<comment type="catalytic activity">
    <reaction evidence="1">
        <text>ATP + protein L-histidine = ADP + protein N-phospho-L-histidine.</text>
        <dbReference type="EC" id="2.7.13.3"/>
    </reaction>
</comment>
<evidence type="ECO:0000256" key="12">
    <source>
        <dbReference type="ARBA" id="ARBA00022989"/>
    </source>
</evidence>
<dbReference type="SMART" id="SM00387">
    <property type="entry name" value="HATPase_c"/>
    <property type="match status" value="1"/>
</dbReference>
<gene>
    <name evidence="21" type="ORF">DXZ20_00760</name>
</gene>
<evidence type="ECO:0000256" key="16">
    <source>
        <dbReference type="PROSITE-ProRule" id="PRU00169"/>
    </source>
</evidence>
<dbReference type="Gene3D" id="3.30.565.10">
    <property type="entry name" value="Histidine kinase-like ATPase, C-terminal domain"/>
    <property type="match status" value="1"/>
</dbReference>